<dbReference type="OrthoDB" id="7375892at2"/>
<dbReference type="Gene3D" id="3.40.50.10610">
    <property type="entry name" value="ABC-type transport auxiliary lipoprotein component"/>
    <property type="match status" value="1"/>
</dbReference>
<name>A0A2W7IQW6_9PROT</name>
<dbReference type="RefSeq" id="WP_111397235.1">
    <property type="nucleotide sequence ID" value="NZ_QKYU01000005.1"/>
</dbReference>
<dbReference type="AlphaFoldDB" id="A0A2W7IQW6"/>
<keyword evidence="1" id="KW-0449">Lipoprotein</keyword>
<dbReference type="SUPFAM" id="SSF159594">
    <property type="entry name" value="XCC0632-like"/>
    <property type="match status" value="1"/>
</dbReference>
<keyword evidence="2" id="KW-1185">Reference proteome</keyword>
<comment type="caution">
    <text evidence="1">The sequence shown here is derived from an EMBL/GenBank/DDBJ whole genome shotgun (WGS) entry which is preliminary data.</text>
</comment>
<dbReference type="EMBL" id="QKYU01000005">
    <property type="protein sequence ID" value="PZW48361.1"/>
    <property type="molecule type" value="Genomic_DNA"/>
</dbReference>
<organism evidence="1 2">
    <name type="scientific">Humitalea rosea</name>
    <dbReference type="NCBI Taxonomy" id="990373"/>
    <lineage>
        <taxon>Bacteria</taxon>
        <taxon>Pseudomonadati</taxon>
        <taxon>Pseudomonadota</taxon>
        <taxon>Alphaproteobacteria</taxon>
        <taxon>Acetobacterales</taxon>
        <taxon>Roseomonadaceae</taxon>
        <taxon>Humitalea</taxon>
    </lineage>
</organism>
<evidence type="ECO:0000313" key="1">
    <source>
        <dbReference type="EMBL" id="PZW48361.1"/>
    </source>
</evidence>
<gene>
    <name evidence="1" type="ORF">C8P66_105110</name>
</gene>
<accession>A0A2W7IQW6</accession>
<sequence>MILARRTALLGLPLLAGCSVFPDRPYVEVLRYPLQPVRGTVRAPARPPRRTLLVRLLRSAPGTELRGLRTIRADGTERLDPYAEWAAPPAELIEEAARRWLAGAGLFAGVVAPGTRARPDLVLECEVTALEADLRNGQARAGLAAVLLAESPSGGDGRLLGQWAVSGGAPLAASTDPHGPPPGAIATACTEALAGALTALENAIAPFA</sequence>
<proteinExistence type="predicted"/>
<reference evidence="1 2" key="1">
    <citation type="submission" date="2018-06" db="EMBL/GenBank/DDBJ databases">
        <title>Genomic Encyclopedia of Archaeal and Bacterial Type Strains, Phase II (KMG-II): from individual species to whole genera.</title>
        <authorList>
            <person name="Goeker M."/>
        </authorList>
    </citation>
    <scope>NUCLEOTIDE SEQUENCE [LARGE SCALE GENOMIC DNA]</scope>
    <source>
        <strain evidence="1 2">DSM 24525</strain>
    </source>
</reference>
<dbReference type="PROSITE" id="PS51257">
    <property type="entry name" value="PROKAR_LIPOPROTEIN"/>
    <property type="match status" value="1"/>
</dbReference>
<evidence type="ECO:0000313" key="2">
    <source>
        <dbReference type="Proteomes" id="UP000249688"/>
    </source>
</evidence>
<protein>
    <submittedName>
        <fullName evidence="1">ABC-type transport auxiliary lipoprotein component</fullName>
    </submittedName>
</protein>
<dbReference type="Proteomes" id="UP000249688">
    <property type="component" value="Unassembled WGS sequence"/>
</dbReference>